<dbReference type="PROSITE" id="PS50893">
    <property type="entry name" value="ABC_TRANSPORTER_2"/>
    <property type="match status" value="2"/>
</dbReference>
<comment type="caution">
    <text evidence="12">The sequence shown here is derived from an EMBL/GenBank/DDBJ whole genome shotgun (WGS) entry which is preliminary data.</text>
</comment>
<feature type="transmembrane region" description="Helical" evidence="9">
    <location>
        <begin position="838"/>
        <end position="860"/>
    </location>
</feature>
<evidence type="ECO:0000256" key="4">
    <source>
        <dbReference type="ARBA" id="ARBA00022692"/>
    </source>
</evidence>
<organism evidence="12 13">
    <name type="scientific">Coprinellus micaceus</name>
    <name type="common">Glistening ink-cap mushroom</name>
    <name type="synonym">Coprinus micaceus</name>
    <dbReference type="NCBI Taxonomy" id="71717"/>
    <lineage>
        <taxon>Eukaryota</taxon>
        <taxon>Fungi</taxon>
        <taxon>Dikarya</taxon>
        <taxon>Basidiomycota</taxon>
        <taxon>Agaricomycotina</taxon>
        <taxon>Agaricomycetes</taxon>
        <taxon>Agaricomycetidae</taxon>
        <taxon>Agaricales</taxon>
        <taxon>Agaricineae</taxon>
        <taxon>Psathyrellaceae</taxon>
        <taxon>Coprinellus</taxon>
    </lineage>
</organism>
<keyword evidence="4 9" id="KW-0812">Transmembrane</keyword>
<dbReference type="GO" id="GO:0005524">
    <property type="term" value="F:ATP binding"/>
    <property type="evidence" value="ECO:0007669"/>
    <property type="project" value="UniProtKB-KW"/>
</dbReference>
<dbReference type="Pfam" id="PF00005">
    <property type="entry name" value="ABC_tran"/>
    <property type="match status" value="2"/>
</dbReference>
<comment type="similarity">
    <text evidence="2">Belongs to the ABC transporter superfamily. ABCB family. Multidrug resistance exporter (TC 3.A.1.201) subfamily.</text>
</comment>
<dbReference type="InterPro" id="IPR036640">
    <property type="entry name" value="ABC1_TM_sf"/>
</dbReference>
<dbReference type="STRING" id="71717.A0A4Y7SJ80"/>
<evidence type="ECO:0000313" key="13">
    <source>
        <dbReference type="Proteomes" id="UP000298030"/>
    </source>
</evidence>
<dbReference type="SMART" id="SM00382">
    <property type="entry name" value="AAA"/>
    <property type="match status" value="2"/>
</dbReference>
<feature type="transmembrane region" description="Helical" evidence="9">
    <location>
        <begin position="719"/>
        <end position="740"/>
    </location>
</feature>
<dbReference type="EMBL" id="QPFP01000102">
    <property type="protein sequence ID" value="TEB21812.1"/>
    <property type="molecule type" value="Genomic_DNA"/>
</dbReference>
<feature type="domain" description="ABC transporter" evidence="10">
    <location>
        <begin position="249"/>
        <end position="494"/>
    </location>
</feature>
<dbReference type="InterPro" id="IPR003593">
    <property type="entry name" value="AAA+_ATPase"/>
</dbReference>
<comment type="subcellular location">
    <subcellularLocation>
        <location evidence="1">Membrane</location>
        <topology evidence="1">Multi-pass membrane protein</topology>
    </subcellularLocation>
</comment>
<proteinExistence type="inferred from homology"/>
<accession>A0A4Y7SJ80</accession>
<dbReference type="FunFam" id="3.40.50.300:FF:000205">
    <property type="entry name" value="ABC transporter B family member 4"/>
    <property type="match status" value="1"/>
</dbReference>
<dbReference type="PANTHER" id="PTHR43394:SF18">
    <property type="entry name" value="ABC TRANSPORTER B FAMILY MEMBER 11-LIKE"/>
    <property type="match status" value="1"/>
</dbReference>
<feature type="transmembrane region" description="Helical" evidence="9">
    <location>
        <begin position="72"/>
        <end position="93"/>
    </location>
</feature>
<evidence type="ECO:0000256" key="3">
    <source>
        <dbReference type="ARBA" id="ARBA00022448"/>
    </source>
</evidence>
<evidence type="ECO:0000259" key="10">
    <source>
        <dbReference type="PROSITE" id="PS50893"/>
    </source>
</evidence>
<feature type="transmembrane region" description="Helical" evidence="9">
    <location>
        <begin position="621"/>
        <end position="643"/>
    </location>
</feature>
<keyword evidence="6" id="KW-0067">ATP-binding</keyword>
<protein>
    <submittedName>
        <fullName evidence="12">Multidrug resistance protein 1</fullName>
    </submittedName>
</protein>
<dbReference type="GO" id="GO:0015421">
    <property type="term" value="F:ABC-type oligopeptide transporter activity"/>
    <property type="evidence" value="ECO:0007669"/>
    <property type="project" value="TreeGrafter"/>
</dbReference>
<feature type="non-terminal residue" evidence="12">
    <location>
        <position position="1"/>
    </location>
</feature>
<dbReference type="Gene3D" id="3.40.50.300">
    <property type="entry name" value="P-loop containing nucleotide triphosphate hydrolases"/>
    <property type="match status" value="2"/>
</dbReference>
<dbReference type="PROSITE" id="PS00211">
    <property type="entry name" value="ABC_TRANSPORTER_1"/>
    <property type="match status" value="2"/>
</dbReference>
<evidence type="ECO:0000256" key="6">
    <source>
        <dbReference type="ARBA" id="ARBA00022840"/>
    </source>
</evidence>
<dbReference type="PROSITE" id="PS50929">
    <property type="entry name" value="ABC_TM1F"/>
    <property type="match status" value="2"/>
</dbReference>
<feature type="transmembrane region" description="Helical" evidence="9">
    <location>
        <begin position="807"/>
        <end position="826"/>
    </location>
</feature>
<dbReference type="AlphaFoldDB" id="A0A4Y7SJ80"/>
<evidence type="ECO:0000256" key="2">
    <source>
        <dbReference type="ARBA" id="ARBA00007577"/>
    </source>
</evidence>
<evidence type="ECO:0000256" key="1">
    <source>
        <dbReference type="ARBA" id="ARBA00004141"/>
    </source>
</evidence>
<feature type="domain" description="ABC transmembrane type-1" evidence="11">
    <location>
        <begin position="7"/>
        <end position="214"/>
    </location>
</feature>
<dbReference type="SUPFAM" id="SSF90123">
    <property type="entry name" value="ABC transporter transmembrane region"/>
    <property type="match status" value="2"/>
</dbReference>
<keyword evidence="13" id="KW-1185">Reference proteome</keyword>
<keyword evidence="3" id="KW-0813">Transport</keyword>
<dbReference type="CDD" id="cd18578">
    <property type="entry name" value="ABC_6TM_Pgp_ABCB1_D2_like"/>
    <property type="match status" value="1"/>
</dbReference>
<evidence type="ECO:0000259" key="11">
    <source>
        <dbReference type="PROSITE" id="PS50929"/>
    </source>
</evidence>
<dbReference type="InterPro" id="IPR011527">
    <property type="entry name" value="ABC1_TM_dom"/>
</dbReference>
<keyword evidence="8 9" id="KW-0472">Membrane</keyword>
<dbReference type="GO" id="GO:0090374">
    <property type="term" value="P:oligopeptide export from mitochondrion"/>
    <property type="evidence" value="ECO:0007669"/>
    <property type="project" value="TreeGrafter"/>
</dbReference>
<dbReference type="CDD" id="cd03249">
    <property type="entry name" value="ABC_MTABC3_MDL1_MDL2"/>
    <property type="match status" value="2"/>
</dbReference>
<dbReference type="OrthoDB" id="6500128at2759"/>
<feature type="transmembrane region" description="Helical" evidence="9">
    <location>
        <begin position="187"/>
        <end position="205"/>
    </location>
</feature>
<evidence type="ECO:0000256" key="5">
    <source>
        <dbReference type="ARBA" id="ARBA00022741"/>
    </source>
</evidence>
<keyword evidence="7 9" id="KW-1133">Transmembrane helix</keyword>
<evidence type="ECO:0000256" key="8">
    <source>
        <dbReference type="ARBA" id="ARBA00023136"/>
    </source>
</evidence>
<dbReference type="FunFam" id="3.40.50.300:FF:000913">
    <property type="entry name" value="ABC multidrug transporter SitT"/>
    <property type="match status" value="1"/>
</dbReference>
<dbReference type="InterPro" id="IPR003439">
    <property type="entry name" value="ABC_transporter-like_ATP-bd"/>
</dbReference>
<dbReference type="GO" id="GO:0016887">
    <property type="term" value="F:ATP hydrolysis activity"/>
    <property type="evidence" value="ECO:0007669"/>
    <property type="project" value="InterPro"/>
</dbReference>
<reference evidence="12 13" key="1">
    <citation type="journal article" date="2019" name="Nat. Ecol. Evol.">
        <title>Megaphylogeny resolves global patterns of mushroom evolution.</title>
        <authorList>
            <person name="Varga T."/>
            <person name="Krizsan K."/>
            <person name="Foldi C."/>
            <person name="Dima B."/>
            <person name="Sanchez-Garcia M."/>
            <person name="Sanchez-Ramirez S."/>
            <person name="Szollosi G.J."/>
            <person name="Szarkandi J.G."/>
            <person name="Papp V."/>
            <person name="Albert L."/>
            <person name="Andreopoulos W."/>
            <person name="Angelini C."/>
            <person name="Antonin V."/>
            <person name="Barry K.W."/>
            <person name="Bougher N.L."/>
            <person name="Buchanan P."/>
            <person name="Buyck B."/>
            <person name="Bense V."/>
            <person name="Catcheside P."/>
            <person name="Chovatia M."/>
            <person name="Cooper J."/>
            <person name="Damon W."/>
            <person name="Desjardin D."/>
            <person name="Finy P."/>
            <person name="Geml J."/>
            <person name="Haridas S."/>
            <person name="Hughes K."/>
            <person name="Justo A."/>
            <person name="Karasinski D."/>
            <person name="Kautmanova I."/>
            <person name="Kiss B."/>
            <person name="Kocsube S."/>
            <person name="Kotiranta H."/>
            <person name="LaButti K.M."/>
            <person name="Lechner B.E."/>
            <person name="Liimatainen K."/>
            <person name="Lipzen A."/>
            <person name="Lukacs Z."/>
            <person name="Mihaltcheva S."/>
            <person name="Morgado L.N."/>
            <person name="Niskanen T."/>
            <person name="Noordeloos M.E."/>
            <person name="Ohm R.A."/>
            <person name="Ortiz-Santana B."/>
            <person name="Ovrebo C."/>
            <person name="Racz N."/>
            <person name="Riley R."/>
            <person name="Savchenko A."/>
            <person name="Shiryaev A."/>
            <person name="Soop K."/>
            <person name="Spirin V."/>
            <person name="Szebenyi C."/>
            <person name="Tomsovsky M."/>
            <person name="Tulloss R.E."/>
            <person name="Uehling J."/>
            <person name="Grigoriev I.V."/>
            <person name="Vagvolgyi C."/>
            <person name="Papp T."/>
            <person name="Martin F.M."/>
            <person name="Miettinen O."/>
            <person name="Hibbett D.S."/>
            <person name="Nagy L.G."/>
        </authorList>
    </citation>
    <scope>NUCLEOTIDE SEQUENCE [LARGE SCALE GENOMIC DNA]</scope>
    <source>
        <strain evidence="12 13">FP101781</strain>
    </source>
</reference>
<feature type="transmembrane region" description="Helical" evidence="9">
    <location>
        <begin position="149"/>
        <end position="167"/>
    </location>
</feature>
<evidence type="ECO:0000256" key="7">
    <source>
        <dbReference type="ARBA" id="ARBA00022989"/>
    </source>
</evidence>
<feature type="domain" description="ABC transmembrane type-1" evidence="11">
    <location>
        <begin position="580"/>
        <end position="866"/>
    </location>
</feature>
<dbReference type="Gene3D" id="1.20.1560.10">
    <property type="entry name" value="ABC transporter type 1, transmembrane domain"/>
    <property type="match status" value="1"/>
</dbReference>
<dbReference type="InterPro" id="IPR017871">
    <property type="entry name" value="ABC_transporter-like_CS"/>
</dbReference>
<keyword evidence="5" id="KW-0547">Nucleotide-binding</keyword>
<feature type="transmembrane region" description="Helical" evidence="9">
    <location>
        <begin position="579"/>
        <end position="601"/>
    </location>
</feature>
<dbReference type="Proteomes" id="UP000298030">
    <property type="component" value="Unassembled WGS sequence"/>
</dbReference>
<dbReference type="SUPFAM" id="SSF52540">
    <property type="entry name" value="P-loop containing nucleoside triphosphate hydrolases"/>
    <property type="match status" value="2"/>
</dbReference>
<feature type="domain" description="ABC transporter" evidence="10">
    <location>
        <begin position="903"/>
        <end position="1143"/>
    </location>
</feature>
<feature type="transmembrane region" description="Helical" evidence="9">
    <location>
        <begin position="694"/>
        <end position="713"/>
    </location>
</feature>
<dbReference type="CDD" id="cd18577">
    <property type="entry name" value="ABC_6TM_Pgp_ABCB1_D1_like"/>
    <property type="match status" value="1"/>
</dbReference>
<evidence type="ECO:0000256" key="9">
    <source>
        <dbReference type="SAM" id="Phobius"/>
    </source>
</evidence>
<dbReference type="InterPro" id="IPR027417">
    <property type="entry name" value="P-loop_NTPase"/>
</dbReference>
<dbReference type="GO" id="GO:0005743">
    <property type="term" value="C:mitochondrial inner membrane"/>
    <property type="evidence" value="ECO:0007669"/>
    <property type="project" value="TreeGrafter"/>
</dbReference>
<gene>
    <name evidence="12" type="ORF">FA13DRAFT_1741549</name>
</gene>
<name>A0A4Y7SJ80_COPMI</name>
<evidence type="ECO:0000313" key="12">
    <source>
        <dbReference type="EMBL" id="TEB21812.1"/>
    </source>
</evidence>
<dbReference type="Pfam" id="PF00664">
    <property type="entry name" value="ABC_membrane"/>
    <property type="match status" value="2"/>
</dbReference>
<dbReference type="InterPro" id="IPR039421">
    <property type="entry name" value="Type_1_exporter"/>
</dbReference>
<dbReference type="PANTHER" id="PTHR43394">
    <property type="entry name" value="ATP-DEPENDENT PERMEASE MDL1, MITOCHONDRIAL"/>
    <property type="match status" value="1"/>
</dbReference>
<feature type="transmembrane region" description="Helical" evidence="9">
    <location>
        <begin position="47"/>
        <end position="66"/>
    </location>
</feature>
<sequence>ERLTPSELVKSTLRQDIAYFDKVGAGEVATRIQTDTHLVQQAMSEKIPLTVSFISAFITGFALGYARQWRLALAMSSMLPCLAITGALIDIFIAKYTQLSLQYIADGANLAEEVISTVRTAQAFGTQNILSGLYDIHVSKSLAVELKTAMWLGGGMGAFFFFMYAAYGLAFHFGTTLILQGHADSGQVINVFMAILIGSISLVMLPPELQAFSHGCSAAAKLYYTIDRVPDIDSANPGGLKPETVQGEITLDGVHFSYPSRPTVRVTKGLDITFRAGKTAALVGASGSGKSTVIQLVERFYDPTQGVVKLDGVNVKELNLKWLRSQIGLVSQEPTLFATTIKQNVAHGLINTKFEHALEEEKFALIKEACVKANADGFISKLPNGYDTMVGERGFLLSGGQKQRVAIARAIVSDPRILLLDEATSALDTQSEGVVQDALDKASAGRTTITIAHRLSTIKDADVIYVMGDGLVLEHGTHNELLAREGPYSHLVSAQKLRETREAEALEGDSESDGEGNDIEAKVREEIPLARRNTGRSLASEIVERRRLAAPRPDEEKDLNLPSLFKTMVSLMPGLGKNYVIGAIFACMGGLVYPAMGVVYAKGVEGLSYRGVELRKAGDRNALWFFIISILAGFAEGFQNYYFASAGAQLTARLRSLSFKAIIRQDIQFFDKDENSTGALTANLSENPQKVNGLAGITLATIVQALATVIAGLTLGLVFVWKIALISLACTPLLLSTGYIRLQVVVMKDQANKKAHEESAQLACEAAGSIRTVASLTRERDCLDTYSRSLEAPLRQSNRTAIWSNGLYAFSQSITLFVISLIFWYGSRLVAGEKATTFQFFVGLMSATFGVVHASTMFSFAPDISSAKRAGSDIIRLLRSVPEIDAESEDGKKLSPKEVQGHLTLKDVHFRYPTRTDVKVLRDLSLEVQPGTYVALVGASGCGKSTVIQLLERFYDPLAGEILLDGHNVSDLHIQEYRKHLALVSQEPTLYAGTVRFNIQLGATKPESEVTQEELEAACRDANILDFIKSLPDGFNTEVGGKGSQLSGGQKQRIAIARALLRNPKVLLLDEATSALDSQSEKVVQAALDQAAKGRTTIAIAHRLSTIQNADRIYFLKEGRVSEYGTHDQLIAKKGDYYEYVQLQALSKNE</sequence>